<accession>A0A9K3PJL9</accession>
<name>A0A9K3PJL9_9STRA</name>
<evidence type="ECO:0000256" key="5">
    <source>
        <dbReference type="ARBA" id="ARBA00022741"/>
    </source>
</evidence>
<dbReference type="EMBL" id="JAGRRH010000019">
    <property type="protein sequence ID" value="KAG7349663.1"/>
    <property type="molecule type" value="Genomic_DNA"/>
</dbReference>
<dbReference type="SMART" id="SM00178">
    <property type="entry name" value="SAR"/>
    <property type="match status" value="1"/>
</dbReference>
<feature type="compositionally biased region" description="Basic and acidic residues" evidence="12">
    <location>
        <begin position="69"/>
        <end position="86"/>
    </location>
</feature>
<evidence type="ECO:0000313" key="14">
    <source>
        <dbReference type="Proteomes" id="UP000693970"/>
    </source>
</evidence>
<feature type="binding site" evidence="11">
    <location>
        <position position="154"/>
    </location>
    <ligand>
        <name>GTP</name>
        <dbReference type="ChEBI" id="CHEBI:37565"/>
    </ligand>
</feature>
<dbReference type="InterPro" id="IPR044612">
    <property type="entry name" value="ARL2/3"/>
</dbReference>
<gene>
    <name evidence="13" type="ORF">IV203_012260</name>
</gene>
<evidence type="ECO:0000256" key="10">
    <source>
        <dbReference type="ARBA" id="ARBA00023288"/>
    </source>
</evidence>
<reference evidence="13" key="1">
    <citation type="journal article" date="2021" name="Sci. Rep.">
        <title>Diploid genomic architecture of Nitzschia inconspicua, an elite biomass production diatom.</title>
        <authorList>
            <person name="Oliver A."/>
            <person name="Podell S."/>
            <person name="Pinowska A."/>
            <person name="Traller J.C."/>
            <person name="Smith S.R."/>
            <person name="McClure R."/>
            <person name="Beliaev A."/>
            <person name="Bohutskyi P."/>
            <person name="Hill E.A."/>
            <person name="Rabines A."/>
            <person name="Zheng H."/>
            <person name="Allen L.Z."/>
            <person name="Kuo A."/>
            <person name="Grigoriev I.V."/>
            <person name="Allen A.E."/>
            <person name="Hazlebeck D."/>
            <person name="Allen E.E."/>
        </authorList>
    </citation>
    <scope>NUCLEOTIDE SEQUENCE</scope>
    <source>
        <strain evidence="13">Hildebrandi</strain>
    </source>
</reference>
<reference evidence="13" key="2">
    <citation type="submission" date="2021-04" db="EMBL/GenBank/DDBJ databases">
        <authorList>
            <person name="Podell S."/>
        </authorList>
    </citation>
    <scope>NUCLEOTIDE SEQUENCE</scope>
    <source>
        <strain evidence="13">Hildebrandi</strain>
    </source>
</reference>
<comment type="caution">
    <text evidence="13">The sequence shown here is derived from an EMBL/GenBank/DDBJ whole genome shotgun (WGS) entry which is preliminary data.</text>
</comment>
<dbReference type="GO" id="GO:0003924">
    <property type="term" value="F:GTPase activity"/>
    <property type="evidence" value="ECO:0007669"/>
    <property type="project" value="InterPro"/>
</dbReference>
<keyword evidence="4" id="KW-0519">Myristate</keyword>
<evidence type="ECO:0000256" key="11">
    <source>
        <dbReference type="PIRSR" id="PIRSR606689-1"/>
    </source>
</evidence>
<evidence type="ECO:0000256" key="4">
    <source>
        <dbReference type="ARBA" id="ARBA00022707"/>
    </source>
</evidence>
<dbReference type="PROSITE" id="PS51417">
    <property type="entry name" value="ARF"/>
    <property type="match status" value="1"/>
</dbReference>
<proteinExistence type="inferred from homology"/>
<evidence type="ECO:0000256" key="6">
    <source>
        <dbReference type="ARBA" id="ARBA00022892"/>
    </source>
</evidence>
<sequence length="271" mass="30332">MGLLTILKKVKEDEKEIRLLILGLDNAGKTSITKKFLGQPVETVEPTLGFSIQTLDYVVRNTSSSNSHGSREHTNGLDSDTTKTADTEAIAEGEQEQKDNNNNDNNEKDTTTATIDHGATQQCISTINAVPPAAFSNCHDDEQLYRLHLWDIGGQSSIRAYWRNYFEKTDGLIFVIDSSDKHRMELVQEELSTLLQQERLQGATLLVLANKQDLKNALTSDEIATELGLNSKIQYRNRHWAIYGCSAMSGQGLPEALEWLVQDITSRIFLF</sequence>
<dbReference type="GO" id="GO:0015031">
    <property type="term" value="P:protein transport"/>
    <property type="evidence" value="ECO:0007669"/>
    <property type="project" value="UniProtKB-KW"/>
</dbReference>
<comment type="subcellular location">
    <subcellularLocation>
        <location evidence="1">Golgi apparatus</location>
    </subcellularLocation>
</comment>
<evidence type="ECO:0000313" key="13">
    <source>
        <dbReference type="EMBL" id="KAG7349663.1"/>
    </source>
</evidence>
<keyword evidence="7" id="KW-0653">Protein transport</keyword>
<dbReference type="Proteomes" id="UP000693970">
    <property type="component" value="Unassembled WGS sequence"/>
</dbReference>
<dbReference type="AlphaFoldDB" id="A0A9K3PJL9"/>
<dbReference type="Pfam" id="PF00025">
    <property type="entry name" value="Arf"/>
    <property type="match status" value="2"/>
</dbReference>
<dbReference type="OrthoDB" id="2011769at2759"/>
<dbReference type="PANTHER" id="PTHR45697">
    <property type="entry name" value="ADP-RIBOSYLATION FACTOR-LIKE PROTEIN 2-RELATED"/>
    <property type="match status" value="1"/>
</dbReference>
<keyword evidence="6" id="KW-0931">ER-Golgi transport</keyword>
<keyword evidence="9 11" id="KW-0342">GTP-binding</keyword>
<keyword evidence="10" id="KW-0449">Lipoprotein</keyword>
<keyword evidence="8" id="KW-0333">Golgi apparatus</keyword>
<dbReference type="SMART" id="SM00177">
    <property type="entry name" value="ARF"/>
    <property type="match status" value="1"/>
</dbReference>
<evidence type="ECO:0000256" key="8">
    <source>
        <dbReference type="ARBA" id="ARBA00023034"/>
    </source>
</evidence>
<dbReference type="InterPro" id="IPR006689">
    <property type="entry name" value="Small_GTPase_ARF/SAR"/>
</dbReference>
<evidence type="ECO:0000256" key="2">
    <source>
        <dbReference type="ARBA" id="ARBA00010290"/>
    </source>
</evidence>
<keyword evidence="3" id="KW-0813">Transport</keyword>
<evidence type="ECO:0000256" key="1">
    <source>
        <dbReference type="ARBA" id="ARBA00004555"/>
    </source>
</evidence>
<dbReference type="GO" id="GO:0016192">
    <property type="term" value="P:vesicle-mediated transport"/>
    <property type="evidence" value="ECO:0007669"/>
    <property type="project" value="UniProtKB-KW"/>
</dbReference>
<evidence type="ECO:0000256" key="9">
    <source>
        <dbReference type="ARBA" id="ARBA00023134"/>
    </source>
</evidence>
<evidence type="ECO:0000256" key="3">
    <source>
        <dbReference type="ARBA" id="ARBA00022448"/>
    </source>
</evidence>
<evidence type="ECO:0000256" key="7">
    <source>
        <dbReference type="ARBA" id="ARBA00022927"/>
    </source>
</evidence>
<dbReference type="GO" id="GO:0005794">
    <property type="term" value="C:Golgi apparatus"/>
    <property type="evidence" value="ECO:0007669"/>
    <property type="project" value="UniProtKB-SubCell"/>
</dbReference>
<feature type="region of interest" description="Disordered" evidence="12">
    <location>
        <begin position="62"/>
        <end position="111"/>
    </location>
</feature>
<keyword evidence="14" id="KW-1185">Reference proteome</keyword>
<dbReference type="GO" id="GO:0005525">
    <property type="term" value="F:GTP binding"/>
    <property type="evidence" value="ECO:0007669"/>
    <property type="project" value="UniProtKB-KW"/>
</dbReference>
<protein>
    <submittedName>
        <fullName evidence="13">Small GTP-binding domain protein</fullName>
    </submittedName>
</protein>
<dbReference type="InterPro" id="IPR005225">
    <property type="entry name" value="Small_GTP-bd"/>
</dbReference>
<evidence type="ECO:0000256" key="12">
    <source>
        <dbReference type="SAM" id="MobiDB-lite"/>
    </source>
</evidence>
<keyword evidence="5 11" id="KW-0547">Nucleotide-binding</keyword>
<feature type="compositionally biased region" description="Basic and acidic residues" evidence="12">
    <location>
        <begin position="95"/>
        <end position="110"/>
    </location>
</feature>
<dbReference type="FunFam" id="3.40.50.300:FF:003500">
    <property type="entry name" value="ADP-ribosylation factor 1"/>
    <property type="match status" value="1"/>
</dbReference>
<organism evidence="13 14">
    <name type="scientific">Nitzschia inconspicua</name>
    <dbReference type="NCBI Taxonomy" id="303405"/>
    <lineage>
        <taxon>Eukaryota</taxon>
        <taxon>Sar</taxon>
        <taxon>Stramenopiles</taxon>
        <taxon>Ochrophyta</taxon>
        <taxon>Bacillariophyta</taxon>
        <taxon>Bacillariophyceae</taxon>
        <taxon>Bacillariophycidae</taxon>
        <taxon>Bacillariales</taxon>
        <taxon>Bacillariaceae</taxon>
        <taxon>Nitzschia</taxon>
    </lineage>
</organism>
<comment type="similarity">
    <text evidence="2">Belongs to the small GTPase superfamily. Arf family.</text>
</comment>
<feature type="binding site" evidence="11">
    <location>
        <begin position="210"/>
        <end position="213"/>
    </location>
    <ligand>
        <name>GTP</name>
        <dbReference type="ChEBI" id="CHEBI:37565"/>
    </ligand>
</feature>
<dbReference type="NCBIfam" id="TIGR00231">
    <property type="entry name" value="small_GTP"/>
    <property type="match status" value="1"/>
</dbReference>